<name>A0A8K0CN64_IGNLU</name>
<evidence type="ECO:0000313" key="2">
    <source>
        <dbReference type="Proteomes" id="UP000801492"/>
    </source>
</evidence>
<reference evidence="1" key="1">
    <citation type="submission" date="2019-08" db="EMBL/GenBank/DDBJ databases">
        <title>The genome of the North American firefly Photinus pyralis.</title>
        <authorList>
            <consortium name="Photinus pyralis genome working group"/>
            <person name="Fallon T.R."/>
            <person name="Sander Lower S.E."/>
            <person name="Weng J.-K."/>
        </authorList>
    </citation>
    <scope>NUCLEOTIDE SEQUENCE</scope>
    <source>
        <strain evidence="1">TRF0915ILg1</strain>
        <tissue evidence="1">Whole body</tissue>
    </source>
</reference>
<comment type="caution">
    <text evidence="1">The sequence shown here is derived from an EMBL/GenBank/DDBJ whole genome shotgun (WGS) entry which is preliminary data.</text>
</comment>
<evidence type="ECO:0000313" key="1">
    <source>
        <dbReference type="EMBL" id="KAF2887523.1"/>
    </source>
</evidence>
<protein>
    <submittedName>
        <fullName evidence="1">Uncharacterized protein</fullName>
    </submittedName>
</protein>
<sequence>KLKKSQQATEYIEVLERKLEEQLNVSNENITESWDRCKDFIGETANKTLGKFKQPRQKKLRHTTKQLMEEYKNLRREEGKKIKCLGKRGENK</sequence>
<dbReference type="OrthoDB" id="7740904at2759"/>
<dbReference type="Proteomes" id="UP000801492">
    <property type="component" value="Unassembled WGS sequence"/>
</dbReference>
<dbReference type="EMBL" id="VTPC01083048">
    <property type="protein sequence ID" value="KAF2887523.1"/>
    <property type="molecule type" value="Genomic_DNA"/>
</dbReference>
<gene>
    <name evidence="1" type="ORF">ILUMI_18650</name>
</gene>
<organism evidence="1 2">
    <name type="scientific">Ignelater luminosus</name>
    <name type="common">Cucubano</name>
    <name type="synonym">Pyrophorus luminosus</name>
    <dbReference type="NCBI Taxonomy" id="2038154"/>
    <lineage>
        <taxon>Eukaryota</taxon>
        <taxon>Metazoa</taxon>
        <taxon>Ecdysozoa</taxon>
        <taxon>Arthropoda</taxon>
        <taxon>Hexapoda</taxon>
        <taxon>Insecta</taxon>
        <taxon>Pterygota</taxon>
        <taxon>Neoptera</taxon>
        <taxon>Endopterygota</taxon>
        <taxon>Coleoptera</taxon>
        <taxon>Polyphaga</taxon>
        <taxon>Elateriformia</taxon>
        <taxon>Elateroidea</taxon>
        <taxon>Elateridae</taxon>
        <taxon>Agrypninae</taxon>
        <taxon>Pyrophorini</taxon>
        <taxon>Ignelater</taxon>
    </lineage>
</organism>
<proteinExistence type="predicted"/>
<dbReference type="AlphaFoldDB" id="A0A8K0CN64"/>
<feature type="non-terminal residue" evidence="1">
    <location>
        <position position="1"/>
    </location>
</feature>
<keyword evidence="2" id="KW-1185">Reference proteome</keyword>
<accession>A0A8K0CN64</accession>